<sequence>MKSILICFVIPIFLFLSSCTSTNVMRLKPVEQEFMVDGGKEIVKNEHEGVKVVASYDGRYQKYMIFDVEVFNNTDLPLSVSPKNFLFTPLDANKNVLHSLDGKYAYSYVGVEPQEQMNLIKQEMDFQESKIKRARVVNTILFVGGIAALIASSGKYSESAWKTANVAETVVQVAQVKRIVDHENFYSKMNQLEHDGRVWSQENFRATTIAPGMSIRGGVFLEANARAKFVQLSYQGGKAPLNFLFEQWFEQRR</sequence>
<dbReference type="PROSITE" id="PS51257">
    <property type="entry name" value="PROKAR_LIPOPROTEIN"/>
    <property type="match status" value="1"/>
</dbReference>
<dbReference type="EMBL" id="QGGO01000011">
    <property type="protein sequence ID" value="PWK26518.1"/>
    <property type="molecule type" value="Genomic_DNA"/>
</dbReference>
<dbReference type="OrthoDB" id="961887at2"/>
<gene>
    <name evidence="1" type="ORF">LV89_02366</name>
</gene>
<dbReference type="RefSeq" id="WP_146199149.1">
    <property type="nucleotide sequence ID" value="NZ_QGGO01000011.1"/>
</dbReference>
<evidence type="ECO:0000313" key="1">
    <source>
        <dbReference type="EMBL" id="PWK26518.1"/>
    </source>
</evidence>
<accession>A0A316EA34</accession>
<comment type="caution">
    <text evidence="1">The sequence shown here is derived from an EMBL/GenBank/DDBJ whole genome shotgun (WGS) entry which is preliminary data.</text>
</comment>
<organism evidence="1 2">
    <name type="scientific">Arcicella aurantiaca</name>
    <dbReference type="NCBI Taxonomy" id="591202"/>
    <lineage>
        <taxon>Bacteria</taxon>
        <taxon>Pseudomonadati</taxon>
        <taxon>Bacteroidota</taxon>
        <taxon>Cytophagia</taxon>
        <taxon>Cytophagales</taxon>
        <taxon>Flectobacillaceae</taxon>
        <taxon>Arcicella</taxon>
    </lineage>
</organism>
<protein>
    <submittedName>
        <fullName evidence="1">Uncharacterized protein</fullName>
    </submittedName>
</protein>
<dbReference type="Proteomes" id="UP000245489">
    <property type="component" value="Unassembled WGS sequence"/>
</dbReference>
<keyword evidence="2" id="KW-1185">Reference proteome</keyword>
<name>A0A316EA34_9BACT</name>
<reference evidence="1 2" key="1">
    <citation type="submission" date="2018-05" db="EMBL/GenBank/DDBJ databases">
        <title>Genomic Encyclopedia of Archaeal and Bacterial Type Strains, Phase II (KMG-II): from individual species to whole genera.</title>
        <authorList>
            <person name="Goeker M."/>
        </authorList>
    </citation>
    <scope>NUCLEOTIDE SEQUENCE [LARGE SCALE GENOMIC DNA]</scope>
    <source>
        <strain evidence="1 2">DSM 22214</strain>
    </source>
</reference>
<evidence type="ECO:0000313" key="2">
    <source>
        <dbReference type="Proteomes" id="UP000245489"/>
    </source>
</evidence>
<dbReference type="AlphaFoldDB" id="A0A316EA34"/>
<proteinExistence type="predicted"/>